<gene>
    <name evidence="1" type="ORF">ABT39_MTgene1813</name>
</gene>
<keyword evidence="1" id="KW-0496">Mitochondrion</keyword>
<dbReference type="EMBL" id="LKAM01000012">
    <property type="protein sequence ID" value="KUM46307.1"/>
    <property type="molecule type" value="Genomic_DNA"/>
</dbReference>
<evidence type="ECO:0000313" key="1">
    <source>
        <dbReference type="EMBL" id="KUM46307.1"/>
    </source>
</evidence>
<name>A0A101LVW9_PICGL</name>
<reference evidence="1" key="1">
    <citation type="journal article" date="2015" name="Genome Biol. Evol.">
        <title>Organellar Genomes of White Spruce (Picea glauca): Assembly and Annotation.</title>
        <authorList>
            <person name="Jackman S.D."/>
            <person name="Warren R.L."/>
            <person name="Gibb E.A."/>
            <person name="Vandervalk B.P."/>
            <person name="Mohamadi H."/>
            <person name="Chu J."/>
            <person name="Raymond A."/>
            <person name="Pleasance S."/>
            <person name="Coope R."/>
            <person name="Wildung M.R."/>
            <person name="Ritland C.E."/>
            <person name="Bousquet J."/>
            <person name="Jones S.J."/>
            <person name="Bohlmann J."/>
            <person name="Birol I."/>
        </authorList>
    </citation>
    <scope>NUCLEOTIDE SEQUENCE [LARGE SCALE GENOMIC DNA]</scope>
    <source>
        <tissue evidence="1">Flushing bud</tissue>
    </source>
</reference>
<dbReference type="AlphaFoldDB" id="A0A101LVW9"/>
<protein>
    <submittedName>
        <fullName evidence="1">Uncharacterized protein</fullName>
    </submittedName>
</protein>
<proteinExistence type="predicted"/>
<comment type="caution">
    <text evidence="1">The sequence shown here is derived from an EMBL/GenBank/DDBJ whole genome shotgun (WGS) entry which is preliminary data.</text>
</comment>
<sequence>MDPGLGGTEPGVTAVSFQYQREALGVQILMMNALAEEPRDGMINWTAIPIKNESKRRKSDGTLHCPLQTPTHFIKVFLSRRNTSEMEVQSVPEDR</sequence>
<organism evidence="1">
    <name type="scientific">Picea glauca</name>
    <name type="common">White spruce</name>
    <name type="synonym">Pinus glauca</name>
    <dbReference type="NCBI Taxonomy" id="3330"/>
    <lineage>
        <taxon>Eukaryota</taxon>
        <taxon>Viridiplantae</taxon>
        <taxon>Streptophyta</taxon>
        <taxon>Embryophyta</taxon>
        <taxon>Tracheophyta</taxon>
        <taxon>Spermatophyta</taxon>
        <taxon>Pinopsida</taxon>
        <taxon>Pinidae</taxon>
        <taxon>Conifers I</taxon>
        <taxon>Pinales</taxon>
        <taxon>Pinaceae</taxon>
        <taxon>Picea</taxon>
    </lineage>
</organism>
<accession>A0A101LVW9</accession>
<geneLocation type="mitochondrion" evidence="1"/>